<evidence type="ECO:0000259" key="3">
    <source>
        <dbReference type="Pfam" id="PF02525"/>
    </source>
</evidence>
<comment type="similarity">
    <text evidence="1">Belongs to the NAD(P)H dehydrogenase (quinone) family.</text>
</comment>
<proteinExistence type="inferred from homology"/>
<dbReference type="STRING" id="564198.BST17_09080"/>
<dbReference type="AlphaFoldDB" id="A0A1W9YZN3"/>
<reference evidence="4 5" key="1">
    <citation type="submission" date="2017-02" db="EMBL/GenBank/DDBJ databases">
        <title>The new phylogeny of genus Mycobacterium.</title>
        <authorList>
            <person name="Tortoli E."/>
            <person name="Trovato A."/>
            <person name="Cirillo D.M."/>
        </authorList>
    </citation>
    <scope>NUCLEOTIDE SEQUENCE [LARGE SCALE GENOMIC DNA]</scope>
    <source>
        <strain evidence="4 5">DSM 45578</strain>
    </source>
</reference>
<sequence>MHSLVLFAHPQPDSLTAATAHLVATELAARAGDTSEVADLAAEGFDPRFTAADLAVMRGQRPVPDDVRREQERVERADAVVLVYPVYWWGMPGLLKGWIDRVVTYGWAYGDGAAPADALGRRDIHLVALAGTNVGTYQRHGYTESMRTGIEHGIFEYCGTTVASSHFLYDTEQGPIPVADTVAAVVADVRMSYAERVSGTTVASC</sequence>
<dbReference type="GO" id="GO:0005829">
    <property type="term" value="C:cytosol"/>
    <property type="evidence" value="ECO:0007669"/>
    <property type="project" value="TreeGrafter"/>
</dbReference>
<accession>A0A1W9YZN3</accession>
<protein>
    <submittedName>
        <fullName evidence="4">NAD(P)H dehydrogenase</fullName>
    </submittedName>
</protein>
<dbReference type="InterPro" id="IPR003680">
    <property type="entry name" value="Flavodoxin_fold"/>
</dbReference>
<feature type="domain" description="Flavodoxin-like fold" evidence="3">
    <location>
        <begin position="1"/>
        <end position="188"/>
    </location>
</feature>
<dbReference type="GO" id="GO:0003955">
    <property type="term" value="F:NAD(P)H dehydrogenase (quinone) activity"/>
    <property type="evidence" value="ECO:0007669"/>
    <property type="project" value="TreeGrafter"/>
</dbReference>
<comment type="caution">
    <text evidence="4">The sequence shown here is derived from an EMBL/GenBank/DDBJ whole genome shotgun (WGS) entry which is preliminary data.</text>
</comment>
<dbReference type="PANTHER" id="PTHR10204">
    <property type="entry name" value="NAD P H OXIDOREDUCTASE-RELATED"/>
    <property type="match status" value="1"/>
</dbReference>
<name>A0A1W9YZN3_MYCBA</name>
<evidence type="ECO:0000313" key="4">
    <source>
        <dbReference type="EMBL" id="ORA05531.1"/>
    </source>
</evidence>
<dbReference type="EMBL" id="MVHJ01000006">
    <property type="protein sequence ID" value="ORA05531.1"/>
    <property type="molecule type" value="Genomic_DNA"/>
</dbReference>
<evidence type="ECO:0000256" key="2">
    <source>
        <dbReference type="ARBA" id="ARBA00023002"/>
    </source>
</evidence>
<dbReference type="RefSeq" id="WP_083057531.1">
    <property type="nucleotide sequence ID" value="NZ_JACKVM010000014.1"/>
</dbReference>
<dbReference type="PANTHER" id="PTHR10204:SF34">
    <property type="entry name" value="NAD(P)H DEHYDROGENASE [QUINONE] 1 ISOFORM 1"/>
    <property type="match status" value="1"/>
</dbReference>
<dbReference type="Proteomes" id="UP000192366">
    <property type="component" value="Unassembled WGS sequence"/>
</dbReference>
<dbReference type="Gene3D" id="3.40.50.360">
    <property type="match status" value="1"/>
</dbReference>
<evidence type="ECO:0000313" key="5">
    <source>
        <dbReference type="Proteomes" id="UP000192366"/>
    </source>
</evidence>
<keyword evidence="2" id="KW-0560">Oxidoreductase</keyword>
<gene>
    <name evidence="4" type="ORF">BST17_09080</name>
</gene>
<organism evidence="4 5">
    <name type="scientific">Mycolicibacterium bacteremicum</name>
    <name type="common">Mycobacterium bacteremicum</name>
    <dbReference type="NCBI Taxonomy" id="564198"/>
    <lineage>
        <taxon>Bacteria</taxon>
        <taxon>Bacillati</taxon>
        <taxon>Actinomycetota</taxon>
        <taxon>Actinomycetes</taxon>
        <taxon>Mycobacteriales</taxon>
        <taxon>Mycobacteriaceae</taxon>
        <taxon>Mycolicibacterium</taxon>
    </lineage>
</organism>
<dbReference type="InterPro" id="IPR029039">
    <property type="entry name" value="Flavoprotein-like_sf"/>
</dbReference>
<dbReference type="Pfam" id="PF02525">
    <property type="entry name" value="Flavodoxin_2"/>
    <property type="match status" value="1"/>
</dbReference>
<dbReference type="OrthoDB" id="9798454at2"/>
<evidence type="ECO:0000256" key="1">
    <source>
        <dbReference type="ARBA" id="ARBA00006252"/>
    </source>
</evidence>
<dbReference type="InterPro" id="IPR051545">
    <property type="entry name" value="NAD(P)H_dehydrogenase_qn"/>
</dbReference>
<dbReference type="SUPFAM" id="SSF52218">
    <property type="entry name" value="Flavoproteins"/>
    <property type="match status" value="1"/>
</dbReference>
<keyword evidence="5" id="KW-1185">Reference proteome</keyword>